<gene>
    <name evidence="1" type="ORF">JZO85_01145</name>
</gene>
<dbReference type="RefSeq" id="WP_207106660.1">
    <property type="nucleotide sequence ID" value="NZ_JAFLVR010000001.1"/>
</dbReference>
<dbReference type="Proteomes" id="UP000664495">
    <property type="component" value="Unassembled WGS sequence"/>
</dbReference>
<evidence type="ECO:0000313" key="1">
    <source>
        <dbReference type="EMBL" id="MBO0450853.1"/>
    </source>
</evidence>
<dbReference type="Gene3D" id="3.30.460.40">
    <property type="match status" value="1"/>
</dbReference>
<sequence length="172" mass="20021">MKSNSEHNSITSKDSFLRIIDLLNELDIRYWIEGGWGIDVLVGKQTRPHRDIDIDFDAEEEQLLLNKLIEMGYKIITDQRPTRAELYHPNYGYIDIHPFIISDAGIMQQANPEGGYYELDAEWFSKRIFEGRQIPCVSVEGQRIFHSGYDLRAVDHADLKALKRAFPQEFEC</sequence>
<dbReference type="EMBL" id="JAFLVR010000001">
    <property type="protein sequence ID" value="MBO0450853.1"/>
    <property type="molecule type" value="Genomic_DNA"/>
</dbReference>
<reference evidence="1 2" key="1">
    <citation type="submission" date="2021-03" db="EMBL/GenBank/DDBJ databases">
        <title>Enterococcal diversity collection.</title>
        <authorList>
            <person name="Gilmore M.S."/>
            <person name="Schwartzman J."/>
            <person name="Van Tyne D."/>
            <person name="Martin M."/>
            <person name="Earl A.M."/>
            <person name="Manson A.L."/>
            <person name="Straub T."/>
            <person name="Salamzade R."/>
            <person name="Saavedra J."/>
            <person name="Lebreton F."/>
            <person name="Prichula J."/>
            <person name="Schaufler K."/>
            <person name="Gaca A."/>
            <person name="Sgardioli B."/>
            <person name="Wagenaar J."/>
            <person name="Strong T."/>
        </authorList>
    </citation>
    <scope>NUCLEOTIDE SEQUENCE [LARGE SCALE GENOMIC DNA]</scope>
    <source>
        <strain evidence="1 2">MJM16</strain>
    </source>
</reference>
<organism evidence="1 2">
    <name type="scientific">Candidatus Enterococcus murrayae</name>
    <dbReference type="NCBI Taxonomy" id="2815321"/>
    <lineage>
        <taxon>Bacteria</taxon>
        <taxon>Bacillati</taxon>
        <taxon>Bacillota</taxon>
        <taxon>Bacilli</taxon>
        <taxon>Lactobacillales</taxon>
        <taxon>Enterococcaceae</taxon>
        <taxon>Enterococcus</taxon>
    </lineage>
</organism>
<evidence type="ECO:0000313" key="2">
    <source>
        <dbReference type="Proteomes" id="UP000664495"/>
    </source>
</evidence>
<protein>
    <submittedName>
        <fullName evidence="1">Aminoglycoside adenylyltransferase</fullName>
    </submittedName>
</protein>
<keyword evidence="1" id="KW-0808">Transferase</keyword>
<name>A0ABS3HBL7_9ENTE</name>
<dbReference type="InterPro" id="IPR019646">
    <property type="entry name" value="Aminoglyc_AdlTrfase"/>
</dbReference>
<keyword evidence="1" id="KW-0548">Nucleotidyltransferase</keyword>
<proteinExistence type="predicted"/>
<comment type="caution">
    <text evidence="1">The sequence shown here is derived from an EMBL/GenBank/DDBJ whole genome shotgun (WGS) entry which is preliminary data.</text>
</comment>
<keyword evidence="2" id="KW-1185">Reference proteome</keyword>
<dbReference type="Pfam" id="PF10706">
    <property type="entry name" value="Aminoglyc_resit"/>
    <property type="match status" value="1"/>
</dbReference>
<dbReference type="InterPro" id="IPR043519">
    <property type="entry name" value="NT_sf"/>
</dbReference>
<accession>A0ABS3HBL7</accession>
<dbReference type="SUPFAM" id="SSF81301">
    <property type="entry name" value="Nucleotidyltransferase"/>
    <property type="match status" value="1"/>
</dbReference>
<dbReference type="GO" id="GO:0016779">
    <property type="term" value="F:nucleotidyltransferase activity"/>
    <property type="evidence" value="ECO:0007669"/>
    <property type="project" value="UniProtKB-KW"/>
</dbReference>